<dbReference type="InterPro" id="IPR007960">
    <property type="entry name" value="TAS2R"/>
</dbReference>
<organism evidence="14 15">
    <name type="scientific">Chloroceryle aenea</name>
    <name type="common">American pygmy kingfisher</name>
    <dbReference type="NCBI Taxonomy" id="176938"/>
    <lineage>
        <taxon>Eukaryota</taxon>
        <taxon>Metazoa</taxon>
        <taxon>Chordata</taxon>
        <taxon>Craniata</taxon>
        <taxon>Vertebrata</taxon>
        <taxon>Euteleostomi</taxon>
        <taxon>Archelosauria</taxon>
        <taxon>Archosauria</taxon>
        <taxon>Dinosauria</taxon>
        <taxon>Saurischia</taxon>
        <taxon>Theropoda</taxon>
        <taxon>Coelurosauria</taxon>
        <taxon>Aves</taxon>
        <taxon>Neognathae</taxon>
        <taxon>Neoaves</taxon>
        <taxon>Telluraves</taxon>
        <taxon>Coraciimorphae</taxon>
        <taxon>Coraciiformes</taxon>
        <taxon>Cerylidae</taxon>
        <taxon>Chloroceryle</taxon>
    </lineage>
</organism>
<keyword evidence="10 12" id="KW-0807">Transducer</keyword>
<feature type="transmembrane region" description="Helical" evidence="13">
    <location>
        <begin position="261"/>
        <end position="285"/>
    </location>
</feature>
<evidence type="ECO:0000256" key="13">
    <source>
        <dbReference type="SAM" id="Phobius"/>
    </source>
</evidence>
<evidence type="ECO:0000313" key="15">
    <source>
        <dbReference type="Proteomes" id="UP000579406"/>
    </source>
</evidence>
<evidence type="ECO:0000256" key="6">
    <source>
        <dbReference type="ARBA" id="ARBA00022989"/>
    </source>
</evidence>
<keyword evidence="4 12" id="KW-0716">Sensory transduction</keyword>
<evidence type="ECO:0000256" key="8">
    <source>
        <dbReference type="ARBA" id="ARBA00023136"/>
    </source>
</evidence>
<dbReference type="OrthoDB" id="8876749at2759"/>
<keyword evidence="5 12" id="KW-0812">Transmembrane</keyword>
<evidence type="ECO:0000256" key="11">
    <source>
        <dbReference type="RuleBase" id="RU004423"/>
    </source>
</evidence>
<protein>
    <recommendedName>
        <fullName evidence="12">Taste receptor type 2</fullName>
    </recommendedName>
</protein>
<evidence type="ECO:0000256" key="10">
    <source>
        <dbReference type="ARBA" id="ARBA00023224"/>
    </source>
</evidence>
<evidence type="ECO:0000256" key="2">
    <source>
        <dbReference type="ARBA" id="ARBA00007376"/>
    </source>
</evidence>
<dbReference type="AlphaFoldDB" id="A0A7K9UCI8"/>
<dbReference type="Pfam" id="PF05296">
    <property type="entry name" value="TAS2R"/>
    <property type="match status" value="1"/>
</dbReference>
<feature type="non-terminal residue" evidence="14">
    <location>
        <position position="1"/>
    </location>
</feature>
<keyword evidence="6 13" id="KW-1133">Transmembrane helix</keyword>
<comment type="caution">
    <text evidence="14">The sequence shown here is derived from an EMBL/GenBank/DDBJ whole genome shotgun (WGS) entry which is preliminary data.</text>
</comment>
<dbReference type="PANTHER" id="PTHR11394">
    <property type="entry name" value="TASTE RECEPTOR TYPE 2"/>
    <property type="match status" value="1"/>
</dbReference>
<evidence type="ECO:0000256" key="3">
    <source>
        <dbReference type="ARBA" id="ARBA00022480"/>
    </source>
</evidence>
<feature type="transmembrane region" description="Helical" evidence="13">
    <location>
        <begin position="12"/>
        <end position="36"/>
    </location>
</feature>
<evidence type="ECO:0000256" key="4">
    <source>
        <dbReference type="ARBA" id="ARBA00022606"/>
    </source>
</evidence>
<keyword evidence="9 12" id="KW-0675">Receptor</keyword>
<keyword evidence="8 12" id="KW-0472">Membrane</keyword>
<gene>
    <name evidence="14" type="primary">Tas2r10</name>
    <name evidence="14" type="ORF">CHLAEN_R12887</name>
</gene>
<reference evidence="14 15" key="1">
    <citation type="submission" date="2019-09" db="EMBL/GenBank/DDBJ databases">
        <title>Bird 10,000 Genomes (B10K) Project - Family phase.</title>
        <authorList>
            <person name="Zhang G."/>
        </authorList>
    </citation>
    <scope>NUCLEOTIDE SEQUENCE [LARGE SCALE GENOMIC DNA]</scope>
    <source>
        <strain evidence="14">B10K-DU-001-61</strain>
        <tissue evidence="14">Muscle</tissue>
    </source>
</reference>
<evidence type="ECO:0000256" key="12">
    <source>
        <dbReference type="RuleBase" id="RU004424"/>
    </source>
</evidence>
<sequence>NATSHDAMTMVIITLEAFAGMWINAFIVSVLCIAWVKRKSFNSNEKILLFLGCCRFGDLCTMWVYKFVSIFYPCYFYVHPLPQLFSAILSFLNASNVWVSASLCVFYCIKIANFRHTFFIYLKAKVDRIVLLLLLGSVVLSLLISTFAYSSVDRAIFKTLNSMTQSNVWNLSVRMNEQLLTFFLISCFILSTAFTAVFFSALLLLISFWRHKRKMQTNSVNTFSMDAHIRAIKSILSFFVIYSINITGSILSLMYVSEKEILMTFLILVSQCALSVAHSLILIFSNPKLKKILLRTLSCLKCKACTR</sequence>
<dbReference type="GO" id="GO:0004930">
    <property type="term" value="F:G protein-coupled receptor activity"/>
    <property type="evidence" value="ECO:0007669"/>
    <property type="project" value="UniProtKB-KW"/>
</dbReference>
<evidence type="ECO:0000256" key="7">
    <source>
        <dbReference type="ARBA" id="ARBA00023040"/>
    </source>
</evidence>
<dbReference type="Proteomes" id="UP000579406">
    <property type="component" value="Unassembled WGS sequence"/>
</dbReference>
<dbReference type="SUPFAM" id="SSF81321">
    <property type="entry name" value="Family A G protein-coupled receptor-like"/>
    <property type="match status" value="1"/>
</dbReference>
<dbReference type="FunFam" id="1.20.1070.10:FF:000055">
    <property type="entry name" value="Taste receptor type 2"/>
    <property type="match status" value="1"/>
</dbReference>
<feature type="transmembrane region" description="Helical" evidence="13">
    <location>
        <begin position="129"/>
        <end position="149"/>
    </location>
</feature>
<comment type="similarity">
    <text evidence="2 11">Belongs to the G-protein coupled receptor T2R family.</text>
</comment>
<dbReference type="PANTHER" id="PTHR11394:SF47">
    <property type="entry name" value="TASTE RECEPTOR TYPE 2 MEMBER 40"/>
    <property type="match status" value="1"/>
</dbReference>
<evidence type="ECO:0000256" key="1">
    <source>
        <dbReference type="ARBA" id="ARBA00004141"/>
    </source>
</evidence>
<evidence type="ECO:0000256" key="5">
    <source>
        <dbReference type="ARBA" id="ARBA00022692"/>
    </source>
</evidence>
<accession>A0A7K9UCI8</accession>
<feature type="transmembrane region" description="Helical" evidence="13">
    <location>
        <begin position="179"/>
        <end position="206"/>
    </location>
</feature>
<keyword evidence="3 12" id="KW-0919">Taste</keyword>
<name>A0A7K9UCI8_9AVES</name>
<dbReference type="EMBL" id="VWZY01010959">
    <property type="protein sequence ID" value="NXI58477.1"/>
    <property type="molecule type" value="Genomic_DNA"/>
</dbReference>
<keyword evidence="7 12" id="KW-0297">G-protein coupled receptor</keyword>
<proteinExistence type="inferred from homology"/>
<evidence type="ECO:0000256" key="9">
    <source>
        <dbReference type="ARBA" id="ARBA00023170"/>
    </source>
</evidence>
<feature type="transmembrane region" description="Helical" evidence="13">
    <location>
        <begin position="84"/>
        <end position="109"/>
    </location>
</feature>
<dbReference type="GO" id="GO:0033038">
    <property type="term" value="F:bitter taste receptor activity"/>
    <property type="evidence" value="ECO:0007669"/>
    <property type="project" value="InterPro"/>
</dbReference>
<keyword evidence="15" id="KW-1185">Reference proteome</keyword>
<feature type="non-terminal residue" evidence="14">
    <location>
        <position position="307"/>
    </location>
</feature>
<evidence type="ECO:0000313" key="14">
    <source>
        <dbReference type="EMBL" id="NXI58477.1"/>
    </source>
</evidence>
<feature type="transmembrane region" description="Helical" evidence="13">
    <location>
        <begin position="235"/>
        <end position="255"/>
    </location>
</feature>
<comment type="subcellular location">
    <subcellularLocation>
        <location evidence="1 12">Membrane</location>
        <topology evidence="1 12">Multi-pass membrane protein</topology>
    </subcellularLocation>
</comment>
<dbReference type="GO" id="GO:0016020">
    <property type="term" value="C:membrane"/>
    <property type="evidence" value="ECO:0007669"/>
    <property type="project" value="UniProtKB-SubCell"/>
</dbReference>